<feature type="transmembrane region" description="Helical" evidence="1">
    <location>
        <begin position="394"/>
        <end position="416"/>
    </location>
</feature>
<keyword evidence="2" id="KW-0732">Signal</keyword>
<evidence type="ECO:0000313" key="4">
    <source>
        <dbReference type="Proteomes" id="UP000317122"/>
    </source>
</evidence>
<evidence type="ECO:0000256" key="1">
    <source>
        <dbReference type="SAM" id="Phobius"/>
    </source>
</evidence>
<evidence type="ECO:0000313" key="3">
    <source>
        <dbReference type="EMBL" id="TWI34802.1"/>
    </source>
</evidence>
<feature type="signal peptide" evidence="2">
    <location>
        <begin position="1"/>
        <end position="18"/>
    </location>
</feature>
<comment type="caution">
    <text evidence="3">The sequence shown here is derived from an EMBL/GenBank/DDBJ whole genome shotgun (WGS) entry which is preliminary data.</text>
</comment>
<dbReference type="EMBL" id="VLKT01000020">
    <property type="protein sequence ID" value="TWI34802.1"/>
    <property type="molecule type" value="Genomic_DNA"/>
</dbReference>
<protein>
    <recommendedName>
        <fullName evidence="5">Oligosaccharide repeat unit polymerase</fullName>
    </recommendedName>
</protein>
<feature type="transmembrane region" description="Helical" evidence="1">
    <location>
        <begin position="261"/>
        <end position="281"/>
    </location>
</feature>
<dbReference type="AlphaFoldDB" id="A0A562NRH4"/>
<feature type="transmembrane region" description="Helical" evidence="1">
    <location>
        <begin position="93"/>
        <end position="116"/>
    </location>
</feature>
<feature type="chain" id="PRO_5021704209" description="Oligosaccharide repeat unit polymerase" evidence="2">
    <location>
        <begin position="19"/>
        <end position="493"/>
    </location>
</feature>
<evidence type="ECO:0000256" key="2">
    <source>
        <dbReference type="SAM" id="SignalP"/>
    </source>
</evidence>
<feature type="transmembrane region" description="Helical" evidence="1">
    <location>
        <begin position="428"/>
        <end position="447"/>
    </location>
</feature>
<feature type="transmembrane region" description="Helical" evidence="1">
    <location>
        <begin position="28"/>
        <end position="47"/>
    </location>
</feature>
<keyword evidence="1" id="KW-0472">Membrane</keyword>
<keyword evidence="1" id="KW-1133">Transmembrane helix</keyword>
<keyword evidence="4" id="KW-1185">Reference proteome</keyword>
<dbReference type="RefSeq" id="WP_145719366.1">
    <property type="nucleotide sequence ID" value="NZ_BSPF01000001.1"/>
</dbReference>
<accession>A0A562NRH4</accession>
<keyword evidence="1" id="KW-0812">Transmembrane</keyword>
<feature type="transmembrane region" description="Helical" evidence="1">
    <location>
        <begin position="54"/>
        <end position="73"/>
    </location>
</feature>
<dbReference type="OrthoDB" id="9843633at2"/>
<organism evidence="3 4">
    <name type="scientific">Mesorhizobium tianshanense</name>
    <dbReference type="NCBI Taxonomy" id="39844"/>
    <lineage>
        <taxon>Bacteria</taxon>
        <taxon>Pseudomonadati</taxon>
        <taxon>Pseudomonadota</taxon>
        <taxon>Alphaproteobacteria</taxon>
        <taxon>Hyphomicrobiales</taxon>
        <taxon>Phyllobacteriaceae</taxon>
        <taxon>Mesorhizobium</taxon>
    </lineage>
</organism>
<gene>
    <name evidence="3" type="ORF">IQ26_03460</name>
</gene>
<proteinExistence type="predicted"/>
<feature type="transmembrane region" description="Helical" evidence="1">
    <location>
        <begin position="180"/>
        <end position="202"/>
    </location>
</feature>
<sequence length="493" mass="55977">MRYQALAALFLLSSVAMTATVYLDDKVFFGMAMLFVCSGLALTLMMFDRMYVYLAILFGFHISMAGFTAWVYLNRQYVVPESVFVFSTLTESNLQWAIIVLEVSCLAIFFPTILFLNHSESMWGASMQSLGMRLVGGFDRLPLALFRLAILLSFSSAILFFSTNTSVLDASYPTQIQGQWVAGALLKAPTFAAVGALAFAYVRRLLHVHTDSNYLFVAKINFLFVSIIMLLLTGSRGMFTFLWLGIGLFDLLLWTKRRGLFFWGLLFVALAWFAFQSWPYMRFYLAINSWQEVLGRAFWIGVGLGDDAELVYRGQQQIRLGDITMIGQSLYHLLYAVQLIKDGISLSGLTFINLIPQALPEFLDGVLWDRPLNDNYRLMEYYHHGGGFLILANVYWNGGLAVVGPFFAALSTIFIVFDKHLVKASTGVIYRAVYWLWIPIMIVQLGYGVQGEFRVVQLLIVALFFDKWHRNFRRQNKAGANLKMTHPTSVKRS</sequence>
<feature type="transmembrane region" description="Helical" evidence="1">
    <location>
        <begin position="137"/>
        <end position="160"/>
    </location>
</feature>
<evidence type="ECO:0008006" key="5">
    <source>
        <dbReference type="Google" id="ProtNLM"/>
    </source>
</evidence>
<name>A0A562NRH4_9HYPH</name>
<reference evidence="3 4" key="1">
    <citation type="journal article" date="2015" name="Stand. Genomic Sci.">
        <title>Genomic Encyclopedia of Bacterial and Archaeal Type Strains, Phase III: the genomes of soil and plant-associated and newly described type strains.</title>
        <authorList>
            <person name="Whitman W.B."/>
            <person name="Woyke T."/>
            <person name="Klenk H.P."/>
            <person name="Zhou Y."/>
            <person name="Lilburn T.G."/>
            <person name="Beck B.J."/>
            <person name="De Vos P."/>
            <person name="Vandamme P."/>
            <person name="Eisen J.A."/>
            <person name="Garrity G."/>
            <person name="Hugenholtz P."/>
            <person name="Kyrpides N.C."/>
        </authorList>
    </citation>
    <scope>NUCLEOTIDE SEQUENCE [LARGE SCALE GENOMIC DNA]</scope>
    <source>
        <strain evidence="3 4">CGMCC 1.2546</strain>
    </source>
</reference>
<dbReference type="Proteomes" id="UP000317122">
    <property type="component" value="Unassembled WGS sequence"/>
</dbReference>